<evidence type="ECO:0000313" key="2">
    <source>
        <dbReference type="Proteomes" id="UP000034795"/>
    </source>
</evidence>
<dbReference type="STRING" id="1618994.UX57_C0024G0006"/>
<reference evidence="1 2" key="1">
    <citation type="journal article" date="2015" name="Nature">
        <title>rRNA introns, odd ribosomes, and small enigmatic genomes across a large radiation of phyla.</title>
        <authorList>
            <person name="Brown C.T."/>
            <person name="Hug L.A."/>
            <person name="Thomas B.C."/>
            <person name="Sharon I."/>
            <person name="Castelle C.J."/>
            <person name="Singh A."/>
            <person name="Wilkins M.J."/>
            <person name="Williams K.H."/>
            <person name="Banfield J.F."/>
        </authorList>
    </citation>
    <scope>NUCLEOTIDE SEQUENCE [LARGE SCALE GENOMIC DNA]</scope>
</reference>
<accession>A0A0G1Q5D5</accession>
<proteinExistence type="predicted"/>
<dbReference type="AlphaFoldDB" id="A0A0G1Q5D5"/>
<comment type="caution">
    <text evidence="1">The sequence shown here is derived from an EMBL/GenBank/DDBJ whole genome shotgun (WGS) entry which is preliminary data.</text>
</comment>
<protein>
    <submittedName>
        <fullName evidence="1">Uncharacterized protein</fullName>
    </submittedName>
</protein>
<name>A0A0G1Q5D5_9BACT</name>
<gene>
    <name evidence="1" type="ORF">UX57_C0024G0006</name>
</gene>
<organism evidence="1 2">
    <name type="scientific">Candidatus Uhrbacteria bacterium GW2011_GWE2_46_68</name>
    <dbReference type="NCBI Taxonomy" id="1618994"/>
    <lineage>
        <taxon>Bacteria</taxon>
        <taxon>Candidatus Uhriibacteriota</taxon>
    </lineage>
</organism>
<evidence type="ECO:0000313" key="1">
    <source>
        <dbReference type="EMBL" id="KKU40134.1"/>
    </source>
</evidence>
<dbReference type="Proteomes" id="UP000034795">
    <property type="component" value="Unassembled WGS sequence"/>
</dbReference>
<sequence>MWPWHEENKTSLLTRERRFMAERESELIFFR</sequence>
<dbReference type="EMBL" id="LCMS01000024">
    <property type="protein sequence ID" value="KKU40134.1"/>
    <property type="molecule type" value="Genomic_DNA"/>
</dbReference>